<dbReference type="PANTHER" id="PTHR42859:SF2">
    <property type="entry name" value="FERREDOXIN"/>
    <property type="match status" value="1"/>
</dbReference>
<comment type="function">
    <text evidence="11">Ferredoxins are iron-sulfur proteins that transfer electrons in a wide variety of metabolic reactions.</text>
</comment>
<dbReference type="PANTHER" id="PTHR42859">
    <property type="entry name" value="OXIDOREDUCTASE"/>
    <property type="match status" value="1"/>
</dbReference>
<evidence type="ECO:0000256" key="9">
    <source>
        <dbReference type="ARBA" id="ARBA00023014"/>
    </source>
</evidence>
<dbReference type="Pfam" id="PF12800">
    <property type="entry name" value="Fer4_4"/>
    <property type="match status" value="1"/>
</dbReference>
<dbReference type="PROSITE" id="PS51379">
    <property type="entry name" value="4FE4S_FER_2"/>
    <property type="match status" value="1"/>
</dbReference>
<evidence type="ECO:0000256" key="6">
    <source>
        <dbReference type="ARBA" id="ARBA00022737"/>
    </source>
</evidence>
<sequence>MATLVTDNCQRCRFTECVTACPVSAFRAGEKMLFIDPDVCVDCGACIPKCPVQAIYEDLDLPEHLNEWIEINARRSKVMPKITMKESPYAGAEERKSSLGF</sequence>
<proteinExistence type="predicted"/>
<keyword evidence="4 11" id="KW-0004">4Fe-4S</keyword>
<dbReference type="InterPro" id="IPR022569">
    <property type="entry name" value="Fd_C"/>
</dbReference>
<evidence type="ECO:0000256" key="5">
    <source>
        <dbReference type="ARBA" id="ARBA00022723"/>
    </source>
</evidence>
<dbReference type="RefSeq" id="WP_014707156.1">
    <property type="nucleotide sequence ID" value="NC_017857.3"/>
</dbReference>
<keyword evidence="3 11" id="KW-0813">Transport</keyword>
<dbReference type="Gene3D" id="3.30.70.20">
    <property type="match status" value="1"/>
</dbReference>
<evidence type="ECO:0000256" key="1">
    <source>
        <dbReference type="ARBA" id="ARBA00001927"/>
    </source>
</evidence>
<dbReference type="Proteomes" id="UP000009144">
    <property type="component" value="Chromosome"/>
</dbReference>
<dbReference type="PRINTS" id="PR00354">
    <property type="entry name" value="7FE8SFRDOXIN"/>
</dbReference>
<reference evidence="12 13" key="2">
    <citation type="journal article" date="2013" name="Int. J. Syst. Evol. Microbiol.">
        <title>Methylophaga nitratireducenticrescens sp. nov. and Methylophaga frappieri sp. nov., isolated from the biofilm of the methanol-fed denitrification system treating the seawater at the Montreal Biodome.</title>
        <authorList>
            <person name="Villeneuve C."/>
            <person name="Martineau C."/>
            <person name="Mauffrey F."/>
            <person name="Villemur R."/>
        </authorList>
    </citation>
    <scope>NUCLEOTIDE SEQUENCE [LARGE SCALE GENOMIC DNA]</scope>
    <source>
        <strain evidence="12 13">JAM1</strain>
    </source>
</reference>
<evidence type="ECO:0000256" key="3">
    <source>
        <dbReference type="ARBA" id="ARBA00022448"/>
    </source>
</evidence>
<organism evidence="12 13">
    <name type="scientific">Methylophaga nitratireducenticrescens</name>
    <dbReference type="NCBI Taxonomy" id="754476"/>
    <lineage>
        <taxon>Bacteria</taxon>
        <taxon>Pseudomonadati</taxon>
        <taxon>Pseudomonadota</taxon>
        <taxon>Gammaproteobacteria</taxon>
        <taxon>Thiotrichales</taxon>
        <taxon>Piscirickettsiaceae</taxon>
        <taxon>Methylophaga</taxon>
    </lineage>
</organism>
<keyword evidence="5 11" id="KW-0479">Metal-binding</keyword>
<protein>
    <recommendedName>
        <fullName evidence="11">Ferredoxin</fullName>
    </recommendedName>
</protein>
<dbReference type="PATRIC" id="fig|754476.3.peg.1948"/>
<evidence type="ECO:0000256" key="10">
    <source>
        <dbReference type="ARBA" id="ARBA00023291"/>
    </source>
</evidence>
<dbReference type="SUPFAM" id="SSF54862">
    <property type="entry name" value="4Fe-4S ferredoxins"/>
    <property type="match status" value="1"/>
</dbReference>
<dbReference type="InterPro" id="IPR017900">
    <property type="entry name" value="4Fe4S_Fe_S_CS"/>
</dbReference>
<evidence type="ECO:0000313" key="12">
    <source>
        <dbReference type="EMBL" id="AFI84787.1"/>
    </source>
</evidence>
<name>I1XK68_METNJ</name>
<dbReference type="InterPro" id="IPR050294">
    <property type="entry name" value="RnfB_subfamily"/>
</dbReference>
<dbReference type="Pfam" id="PF11953">
    <property type="entry name" value="DUF3470"/>
    <property type="match status" value="1"/>
</dbReference>
<evidence type="ECO:0000313" key="13">
    <source>
        <dbReference type="Proteomes" id="UP000009144"/>
    </source>
</evidence>
<keyword evidence="6 11" id="KW-0677">Repeat</keyword>
<keyword evidence="10 11" id="KW-0003">3Fe-4S</keyword>
<dbReference type="Pfam" id="PF00037">
    <property type="entry name" value="Fer4"/>
    <property type="match status" value="1"/>
</dbReference>
<evidence type="ECO:0000256" key="11">
    <source>
        <dbReference type="RuleBase" id="RU364098"/>
    </source>
</evidence>
<dbReference type="AlphaFoldDB" id="I1XK68"/>
<dbReference type="STRING" id="754476.Q7A_1970"/>
<keyword evidence="9 11" id="KW-0411">Iron-sulfur</keyword>
<keyword evidence="7 11" id="KW-0249">Electron transport</keyword>
<dbReference type="GO" id="GO:0009055">
    <property type="term" value="F:electron transfer activity"/>
    <property type="evidence" value="ECO:0007669"/>
    <property type="project" value="InterPro"/>
</dbReference>
<dbReference type="PROSITE" id="PS00198">
    <property type="entry name" value="4FE4S_FER_1"/>
    <property type="match status" value="1"/>
</dbReference>
<evidence type="ECO:0000256" key="7">
    <source>
        <dbReference type="ARBA" id="ARBA00022982"/>
    </source>
</evidence>
<dbReference type="EMBL" id="CP003390">
    <property type="protein sequence ID" value="AFI84787.1"/>
    <property type="molecule type" value="Genomic_DNA"/>
</dbReference>
<dbReference type="InterPro" id="IPR017896">
    <property type="entry name" value="4Fe4S_Fe-S-bd"/>
</dbReference>
<keyword evidence="13" id="KW-1185">Reference proteome</keyword>
<dbReference type="KEGG" id="mej:Q7A_1970"/>
<dbReference type="GO" id="GO:0051539">
    <property type="term" value="F:4 iron, 4 sulfur cluster binding"/>
    <property type="evidence" value="ECO:0007669"/>
    <property type="project" value="UniProtKB-KW"/>
</dbReference>
<dbReference type="eggNOG" id="COG1146">
    <property type="taxonomic scope" value="Bacteria"/>
</dbReference>
<comment type="cofactor">
    <cofactor evidence="2 11">
        <name>[4Fe-4S] cluster</name>
        <dbReference type="ChEBI" id="CHEBI:49883"/>
    </cofactor>
</comment>
<evidence type="ECO:0000256" key="2">
    <source>
        <dbReference type="ARBA" id="ARBA00001966"/>
    </source>
</evidence>
<accession>I1XK68</accession>
<gene>
    <name evidence="12" type="ordered locus">Q7A_1970</name>
</gene>
<reference evidence="12 13" key="1">
    <citation type="journal article" date="2012" name="J. Bacteriol.">
        <title>Complete genome sequences of Methylophaga sp. strain JAM1 and Methylophaga sp. strain JAM7.</title>
        <authorList>
            <person name="Villeneuve C."/>
            <person name="Martineau C."/>
            <person name="Mauffrey F."/>
            <person name="Villemur R."/>
        </authorList>
    </citation>
    <scope>NUCLEOTIDE SEQUENCE [LARGE SCALE GENOMIC DNA]</scope>
    <source>
        <strain evidence="12 13">JAM1</strain>
    </source>
</reference>
<dbReference type="OrthoDB" id="9803397at2"/>
<comment type="cofactor">
    <cofactor evidence="1 11">
        <name>[3Fe-4S] cluster</name>
        <dbReference type="ChEBI" id="CHEBI:21137"/>
    </cofactor>
</comment>
<dbReference type="GO" id="GO:0046872">
    <property type="term" value="F:metal ion binding"/>
    <property type="evidence" value="ECO:0007669"/>
    <property type="project" value="UniProtKB-KW"/>
</dbReference>
<evidence type="ECO:0000256" key="8">
    <source>
        <dbReference type="ARBA" id="ARBA00023004"/>
    </source>
</evidence>
<dbReference type="InterPro" id="IPR000813">
    <property type="entry name" value="7Fe_ferredoxin"/>
</dbReference>
<dbReference type="GO" id="GO:0051538">
    <property type="term" value="F:3 iron, 4 sulfur cluster binding"/>
    <property type="evidence" value="ECO:0007669"/>
    <property type="project" value="UniProtKB-KW"/>
</dbReference>
<evidence type="ECO:0000256" key="4">
    <source>
        <dbReference type="ARBA" id="ARBA00022485"/>
    </source>
</evidence>
<keyword evidence="8 11" id="KW-0408">Iron</keyword>
<dbReference type="HOGENOM" id="CLU_139698_0_0_6"/>